<dbReference type="RefSeq" id="WP_148086796.1">
    <property type="nucleotide sequence ID" value="NZ_JAOAIQ010000003.1"/>
</dbReference>
<evidence type="ECO:0000313" key="1">
    <source>
        <dbReference type="EMBL" id="GCD78051.1"/>
    </source>
</evidence>
<dbReference type="EMBL" id="BHZE01000015">
    <property type="protein sequence ID" value="GCD78051.1"/>
    <property type="molecule type" value="Genomic_DNA"/>
</dbReference>
<organism evidence="1 2">
    <name type="scientific">Thermaurantimonas aggregans</name>
    <dbReference type="NCBI Taxonomy" id="2173829"/>
    <lineage>
        <taxon>Bacteria</taxon>
        <taxon>Pseudomonadati</taxon>
        <taxon>Bacteroidota</taxon>
        <taxon>Flavobacteriia</taxon>
        <taxon>Flavobacteriales</taxon>
        <taxon>Schleiferiaceae</taxon>
        <taxon>Thermaurantimonas</taxon>
    </lineage>
</organism>
<reference evidence="1 2" key="1">
    <citation type="submission" date="2018-11" db="EMBL/GenBank/DDBJ databases">
        <title>Schleiferia aggregans sp. nov., a moderately thermophilic heterotrophic bacterium isolated from microbial mats at a terrestrial hot spring.</title>
        <authorList>
            <person name="Iino T."/>
            <person name="Ohkuma M."/>
            <person name="Haruta S."/>
        </authorList>
    </citation>
    <scope>NUCLEOTIDE SEQUENCE [LARGE SCALE GENOMIC DNA]</scope>
    <source>
        <strain evidence="1 2">LA</strain>
    </source>
</reference>
<dbReference type="AlphaFoldDB" id="A0A401XM22"/>
<name>A0A401XM22_9FLAO</name>
<accession>A0A401XM22</accession>
<dbReference type="Proteomes" id="UP000286715">
    <property type="component" value="Unassembled WGS sequence"/>
</dbReference>
<gene>
    <name evidence="1" type="ORF">JCM31826_15330</name>
</gene>
<proteinExistence type="predicted"/>
<protein>
    <submittedName>
        <fullName evidence="1">Uncharacterized protein</fullName>
    </submittedName>
</protein>
<keyword evidence="2" id="KW-1185">Reference proteome</keyword>
<comment type="caution">
    <text evidence="1">The sequence shown here is derived from an EMBL/GenBank/DDBJ whole genome shotgun (WGS) entry which is preliminary data.</text>
</comment>
<dbReference type="OrthoDB" id="9951157at2"/>
<evidence type="ECO:0000313" key="2">
    <source>
        <dbReference type="Proteomes" id="UP000286715"/>
    </source>
</evidence>
<sequence>MVKHECGGAFGQALATEAIAQKGEVFYVSKNNASPKPIKVSKDNTLVINGAKGEVKIYIAEKILTDVELASETCDRWRKTPDASVTLQKGKHIVPVYFEVRCNPCILPKP</sequence>